<dbReference type="AlphaFoldDB" id="C1GWN4"/>
<keyword evidence="3" id="KW-1185">Reference proteome</keyword>
<dbReference type="PANTHER" id="PTHR38489">
    <property type="entry name" value="HISTONE CHAPERONE DOMAIN-CONTAINING PROTEIN"/>
    <property type="match status" value="1"/>
</dbReference>
<gene>
    <name evidence="2" type="ORF">PAAG_02929</name>
</gene>
<organism evidence="2 3">
    <name type="scientific">Paracoccidioides lutzii (strain ATCC MYA-826 / Pb01)</name>
    <name type="common">Paracoccidioides brasiliensis</name>
    <dbReference type="NCBI Taxonomy" id="502779"/>
    <lineage>
        <taxon>Eukaryota</taxon>
        <taxon>Fungi</taxon>
        <taxon>Dikarya</taxon>
        <taxon>Ascomycota</taxon>
        <taxon>Pezizomycotina</taxon>
        <taxon>Eurotiomycetes</taxon>
        <taxon>Eurotiomycetidae</taxon>
        <taxon>Onygenales</taxon>
        <taxon>Ajellomycetaceae</taxon>
        <taxon>Paracoccidioides</taxon>
    </lineage>
</organism>
<evidence type="ECO:0000313" key="2">
    <source>
        <dbReference type="EMBL" id="EEH40953.1"/>
    </source>
</evidence>
<protein>
    <submittedName>
        <fullName evidence="2">Uncharacterized protein</fullName>
    </submittedName>
</protein>
<evidence type="ECO:0000313" key="3">
    <source>
        <dbReference type="Proteomes" id="UP000002059"/>
    </source>
</evidence>
<dbReference type="EMBL" id="KN293997">
    <property type="protein sequence ID" value="EEH40953.1"/>
    <property type="molecule type" value="Genomic_DNA"/>
</dbReference>
<feature type="region of interest" description="Disordered" evidence="1">
    <location>
        <begin position="206"/>
        <end position="266"/>
    </location>
</feature>
<name>C1GWN4_PARBA</name>
<dbReference type="GeneID" id="9098671"/>
<evidence type="ECO:0000256" key="1">
    <source>
        <dbReference type="SAM" id="MobiDB-lite"/>
    </source>
</evidence>
<feature type="compositionally biased region" description="Low complexity" evidence="1">
    <location>
        <begin position="93"/>
        <end position="107"/>
    </location>
</feature>
<dbReference type="KEGG" id="pbl:PAAG_02929"/>
<dbReference type="Proteomes" id="UP000002059">
    <property type="component" value="Partially assembled WGS sequence"/>
</dbReference>
<dbReference type="RefSeq" id="XP_002795453.1">
    <property type="nucleotide sequence ID" value="XM_002795407.1"/>
</dbReference>
<dbReference type="OMA" id="QKPRIHR"/>
<feature type="compositionally biased region" description="Low complexity" evidence="1">
    <location>
        <begin position="207"/>
        <end position="217"/>
    </location>
</feature>
<feature type="region of interest" description="Disordered" evidence="1">
    <location>
        <begin position="1"/>
        <end position="138"/>
    </location>
</feature>
<accession>C1GWN4</accession>
<reference evidence="2 3" key="1">
    <citation type="journal article" date="2011" name="PLoS Genet.">
        <title>Comparative genomic analysis of human fungal pathogens causing paracoccidioidomycosis.</title>
        <authorList>
            <person name="Desjardins C.A."/>
            <person name="Champion M.D."/>
            <person name="Holder J.W."/>
            <person name="Muszewska A."/>
            <person name="Goldberg J."/>
            <person name="Bailao A.M."/>
            <person name="Brigido M.M."/>
            <person name="Ferreira M.E."/>
            <person name="Garcia A.M."/>
            <person name="Grynberg M."/>
            <person name="Gujja S."/>
            <person name="Heiman D.I."/>
            <person name="Henn M.R."/>
            <person name="Kodira C.D."/>
            <person name="Leon-Narvaez H."/>
            <person name="Longo L.V."/>
            <person name="Ma L.J."/>
            <person name="Malavazi I."/>
            <person name="Matsuo A.L."/>
            <person name="Morais F.V."/>
            <person name="Pereira M."/>
            <person name="Rodriguez-Brito S."/>
            <person name="Sakthikumar S."/>
            <person name="Salem-Izacc S.M."/>
            <person name="Sykes S.M."/>
            <person name="Teixeira M.M."/>
            <person name="Vallejo M.C."/>
            <person name="Walter M.E."/>
            <person name="Yandava C."/>
            <person name="Young S."/>
            <person name="Zeng Q."/>
            <person name="Zucker J."/>
            <person name="Felipe M.S."/>
            <person name="Goldman G.H."/>
            <person name="Haas B.J."/>
            <person name="McEwen J.G."/>
            <person name="Nino-Vega G."/>
            <person name="Puccia R."/>
            <person name="San-Blas G."/>
            <person name="Soares C.M."/>
            <person name="Birren B.W."/>
            <person name="Cuomo C.A."/>
        </authorList>
    </citation>
    <scope>NUCLEOTIDE SEQUENCE [LARGE SCALE GENOMIC DNA]</scope>
    <source>
        <strain evidence="3">ATCC MYA-826 / Pb01</strain>
    </source>
</reference>
<feature type="compositionally biased region" description="Basic and acidic residues" evidence="1">
    <location>
        <begin position="254"/>
        <end position="266"/>
    </location>
</feature>
<sequence>MASGVATPTKKRFFEDEHEHDEAFQPGGSRPKRSKFETTSTNCDSTNGTSCDESSWGSDSSGEGDGNGTVLQALTHRYHAPIREQFNDETSSDGETVSSTSSSSSSGRDSESESHGNVNRSTASNIVFLPRLEPRSKPTIRRFNNSSLRNKLASFLPELKAANKDLEKEIAAGNVARVELDHNEDAEVDGEYIEMNLGLGVLEEQADATTSDTNTDSESPVSTDGDNNSRSSREHQPKPRNNTNVLNKLMGNKPDMKRPTIEELPS</sequence>
<proteinExistence type="predicted"/>
<dbReference type="OrthoDB" id="1112980at2759"/>
<dbReference type="HOGENOM" id="CLU_1046227_0_0_1"/>
<dbReference type="eggNOG" id="ENOG502SBR7">
    <property type="taxonomic scope" value="Eukaryota"/>
</dbReference>
<feature type="compositionally biased region" description="Low complexity" evidence="1">
    <location>
        <begin position="52"/>
        <end position="61"/>
    </location>
</feature>
<dbReference type="VEuPathDB" id="FungiDB:PAAG_02929"/>
<dbReference type="Pfam" id="PF15370">
    <property type="entry name" value="NOPCHAP1"/>
    <property type="match status" value="1"/>
</dbReference>
<feature type="compositionally biased region" description="Basic and acidic residues" evidence="1">
    <location>
        <begin position="12"/>
        <end position="23"/>
    </location>
</feature>
<dbReference type="PANTHER" id="PTHR38489:SF1">
    <property type="entry name" value="HISTONE CHAPERONE DOMAIN-CONTAINING PROTEIN"/>
    <property type="match status" value="1"/>
</dbReference>
<dbReference type="InterPro" id="IPR027921">
    <property type="entry name" value="NOPCHAP1"/>
</dbReference>
<dbReference type="GO" id="GO:0000492">
    <property type="term" value="P:box C/D snoRNP assembly"/>
    <property type="evidence" value="ECO:0007669"/>
    <property type="project" value="InterPro"/>
</dbReference>
<feature type="compositionally biased region" description="Polar residues" evidence="1">
    <location>
        <begin position="218"/>
        <end position="230"/>
    </location>
</feature>
<feature type="compositionally biased region" description="Polar residues" evidence="1">
    <location>
        <begin position="37"/>
        <end position="51"/>
    </location>
</feature>